<proteinExistence type="predicted"/>
<accession>A0A8K0KPP1</accession>
<protein>
    <submittedName>
        <fullName evidence="1">Uncharacterized protein</fullName>
    </submittedName>
</protein>
<evidence type="ECO:0000313" key="1">
    <source>
        <dbReference type="EMBL" id="KAG8238118.1"/>
    </source>
</evidence>
<evidence type="ECO:0000313" key="2">
    <source>
        <dbReference type="Proteomes" id="UP000792457"/>
    </source>
</evidence>
<reference evidence="1" key="2">
    <citation type="submission" date="2017-10" db="EMBL/GenBank/DDBJ databases">
        <title>Ladona fulva Genome sequencing and assembly.</title>
        <authorList>
            <person name="Murali S."/>
            <person name="Richards S."/>
            <person name="Bandaranaike D."/>
            <person name="Bellair M."/>
            <person name="Blankenburg K."/>
            <person name="Chao H."/>
            <person name="Dinh H."/>
            <person name="Doddapaneni H."/>
            <person name="Dugan-Rocha S."/>
            <person name="Elkadiri S."/>
            <person name="Gnanaolivu R."/>
            <person name="Hernandez B."/>
            <person name="Skinner E."/>
            <person name="Javaid M."/>
            <person name="Lee S."/>
            <person name="Li M."/>
            <person name="Ming W."/>
            <person name="Munidasa M."/>
            <person name="Muniz J."/>
            <person name="Nguyen L."/>
            <person name="Hughes D."/>
            <person name="Osuji N."/>
            <person name="Pu L.-L."/>
            <person name="Puazo M."/>
            <person name="Qu C."/>
            <person name="Quiroz J."/>
            <person name="Raj R."/>
            <person name="Weissenberger G."/>
            <person name="Xin Y."/>
            <person name="Zou X."/>
            <person name="Han Y."/>
            <person name="Worley K."/>
            <person name="Muzny D."/>
            <person name="Gibbs R."/>
        </authorList>
    </citation>
    <scope>NUCLEOTIDE SEQUENCE</scope>
    <source>
        <strain evidence="1">Sampled in the wild</strain>
    </source>
</reference>
<organism evidence="1 2">
    <name type="scientific">Ladona fulva</name>
    <name type="common">Scarce chaser dragonfly</name>
    <name type="synonym">Libellula fulva</name>
    <dbReference type="NCBI Taxonomy" id="123851"/>
    <lineage>
        <taxon>Eukaryota</taxon>
        <taxon>Metazoa</taxon>
        <taxon>Ecdysozoa</taxon>
        <taxon>Arthropoda</taxon>
        <taxon>Hexapoda</taxon>
        <taxon>Insecta</taxon>
        <taxon>Pterygota</taxon>
        <taxon>Palaeoptera</taxon>
        <taxon>Odonata</taxon>
        <taxon>Epiprocta</taxon>
        <taxon>Anisoptera</taxon>
        <taxon>Libelluloidea</taxon>
        <taxon>Libellulidae</taxon>
        <taxon>Ladona</taxon>
    </lineage>
</organism>
<name>A0A8K0KPP1_LADFU</name>
<comment type="caution">
    <text evidence="1">The sequence shown here is derived from an EMBL/GenBank/DDBJ whole genome shotgun (WGS) entry which is preliminary data.</text>
</comment>
<dbReference type="AlphaFoldDB" id="A0A8K0KPP1"/>
<sequence>MSGTKKTLSKENDEELVLSPTAPFSFGGRQTHILFSSIGERRKLLTLKREVAVGVVRGRGRGGVDSSQGASGGMLPLDRGNETFQKLHRTIKSKCQGILIQCIVLIHDNA</sequence>
<dbReference type="EMBL" id="KZ309283">
    <property type="protein sequence ID" value="KAG8238118.1"/>
    <property type="molecule type" value="Genomic_DNA"/>
</dbReference>
<gene>
    <name evidence="1" type="ORF">J437_LFUL012729</name>
</gene>
<reference evidence="1" key="1">
    <citation type="submission" date="2013-04" db="EMBL/GenBank/DDBJ databases">
        <authorList>
            <person name="Qu J."/>
            <person name="Murali S.C."/>
            <person name="Bandaranaike D."/>
            <person name="Bellair M."/>
            <person name="Blankenburg K."/>
            <person name="Chao H."/>
            <person name="Dinh H."/>
            <person name="Doddapaneni H."/>
            <person name="Downs B."/>
            <person name="Dugan-Rocha S."/>
            <person name="Elkadiri S."/>
            <person name="Gnanaolivu R.D."/>
            <person name="Hernandez B."/>
            <person name="Javaid M."/>
            <person name="Jayaseelan J.C."/>
            <person name="Lee S."/>
            <person name="Li M."/>
            <person name="Ming W."/>
            <person name="Munidasa M."/>
            <person name="Muniz J."/>
            <person name="Nguyen L."/>
            <person name="Ongeri F."/>
            <person name="Osuji N."/>
            <person name="Pu L.-L."/>
            <person name="Puazo M."/>
            <person name="Qu C."/>
            <person name="Quiroz J."/>
            <person name="Raj R."/>
            <person name="Weissenberger G."/>
            <person name="Xin Y."/>
            <person name="Zou X."/>
            <person name="Han Y."/>
            <person name="Richards S."/>
            <person name="Worley K."/>
            <person name="Muzny D."/>
            <person name="Gibbs R."/>
        </authorList>
    </citation>
    <scope>NUCLEOTIDE SEQUENCE</scope>
    <source>
        <strain evidence="1">Sampled in the wild</strain>
    </source>
</reference>
<dbReference type="Proteomes" id="UP000792457">
    <property type="component" value="Unassembled WGS sequence"/>
</dbReference>
<keyword evidence="2" id="KW-1185">Reference proteome</keyword>